<evidence type="ECO:0000259" key="3">
    <source>
        <dbReference type="Pfam" id="PF17863"/>
    </source>
</evidence>
<accession>A0A9P4ISY6</accession>
<organism evidence="4 5">
    <name type="scientific">Rhizodiscina lignyota</name>
    <dbReference type="NCBI Taxonomy" id="1504668"/>
    <lineage>
        <taxon>Eukaryota</taxon>
        <taxon>Fungi</taxon>
        <taxon>Dikarya</taxon>
        <taxon>Ascomycota</taxon>
        <taxon>Pezizomycotina</taxon>
        <taxon>Dothideomycetes</taxon>
        <taxon>Pleosporomycetidae</taxon>
        <taxon>Aulographales</taxon>
        <taxon>Rhizodiscinaceae</taxon>
        <taxon>Rhizodiscina</taxon>
    </lineage>
</organism>
<evidence type="ECO:0000313" key="5">
    <source>
        <dbReference type="Proteomes" id="UP000799772"/>
    </source>
</evidence>
<dbReference type="PANTHER" id="PTHR11603">
    <property type="entry name" value="AAA FAMILY ATPASE"/>
    <property type="match status" value="1"/>
</dbReference>
<proteinExistence type="predicted"/>
<comment type="pathway">
    <text evidence="2">Porphyrin-containing compound metabolism.</text>
</comment>
<dbReference type="PANTHER" id="PTHR11603:SF132">
    <property type="entry name" value="C2H2-TYPE DOMAIN-CONTAINING PROTEIN"/>
    <property type="match status" value="1"/>
</dbReference>
<keyword evidence="5" id="KW-1185">Reference proteome</keyword>
<reference evidence="4" key="1">
    <citation type="journal article" date="2020" name="Stud. Mycol.">
        <title>101 Dothideomycetes genomes: a test case for predicting lifestyles and emergence of pathogens.</title>
        <authorList>
            <person name="Haridas S."/>
            <person name="Albert R."/>
            <person name="Binder M."/>
            <person name="Bloem J."/>
            <person name="Labutti K."/>
            <person name="Salamov A."/>
            <person name="Andreopoulos B."/>
            <person name="Baker S."/>
            <person name="Barry K."/>
            <person name="Bills G."/>
            <person name="Bluhm B."/>
            <person name="Cannon C."/>
            <person name="Castanera R."/>
            <person name="Culley D."/>
            <person name="Daum C."/>
            <person name="Ezra D."/>
            <person name="Gonzalez J."/>
            <person name="Henrissat B."/>
            <person name="Kuo A."/>
            <person name="Liang C."/>
            <person name="Lipzen A."/>
            <person name="Lutzoni F."/>
            <person name="Magnuson J."/>
            <person name="Mondo S."/>
            <person name="Nolan M."/>
            <person name="Ohm R."/>
            <person name="Pangilinan J."/>
            <person name="Park H.-J."/>
            <person name="Ramirez L."/>
            <person name="Alfaro M."/>
            <person name="Sun H."/>
            <person name="Tritt A."/>
            <person name="Yoshinaga Y."/>
            <person name="Zwiers L.-H."/>
            <person name="Turgeon B."/>
            <person name="Goodwin S."/>
            <person name="Spatafora J."/>
            <person name="Crous P."/>
            <person name="Grigoriev I."/>
        </authorList>
    </citation>
    <scope>NUCLEOTIDE SEQUENCE</scope>
    <source>
        <strain evidence="4">CBS 133067</strain>
    </source>
</reference>
<dbReference type="GO" id="GO:0016851">
    <property type="term" value="F:magnesium chelatase activity"/>
    <property type="evidence" value="ECO:0007669"/>
    <property type="project" value="UniProtKB-EC"/>
</dbReference>
<dbReference type="EMBL" id="ML978121">
    <property type="protein sequence ID" value="KAF2104805.1"/>
    <property type="molecule type" value="Genomic_DNA"/>
</dbReference>
<dbReference type="Proteomes" id="UP000799772">
    <property type="component" value="Unassembled WGS sequence"/>
</dbReference>
<evidence type="ECO:0000313" key="4">
    <source>
        <dbReference type="EMBL" id="KAF2104805.1"/>
    </source>
</evidence>
<evidence type="ECO:0000256" key="1">
    <source>
        <dbReference type="ARBA" id="ARBA00012825"/>
    </source>
</evidence>
<sequence>MEDAEEENLDKVQDLSDLELAALLCLVADEHCIIATDDNLLNDLEQELRISCSETFGLSCTVLECSASTTLDDFADGILLDHEYSSYFPKDIASDDVPEPGSFSAIIRTPKQRPSRAPGAFSPLHSRNIAEVVIAKNLDQAQHHVQIQALELLRGRRIFTRTAIHTAPKRFLFIALLPASGASNLTSLLNDHFFISHYHTAQDGFPNLEDLGAMFQEDDKASSSMRAGLSRSYSSASSRTSLFTKEDIDELIHSMESVKLSAEVRTYLHNITLFMRLHRAVAGGVSAHATRNFHLLTRALAPLHGVDYVSPSLVALAARKIYPHRIIITRPENERSVQWGSSPEAMHDALEGITVNDIIEDVLEEVEVPV</sequence>
<gene>
    <name evidence="4" type="ORF">NA57DRAFT_51606</name>
</gene>
<dbReference type="InterPro" id="IPR052041">
    <property type="entry name" value="Nucleic_acid_metab_PIN/TRAM"/>
</dbReference>
<dbReference type="EC" id="6.6.1.1" evidence="1"/>
<dbReference type="Pfam" id="PF17863">
    <property type="entry name" value="AAA_lid_2"/>
    <property type="match status" value="1"/>
</dbReference>
<dbReference type="AlphaFoldDB" id="A0A9P4ISY6"/>
<comment type="caution">
    <text evidence="4">The sequence shown here is derived from an EMBL/GenBank/DDBJ whole genome shotgun (WGS) entry which is preliminary data.</text>
</comment>
<feature type="domain" description="ChlI/MoxR AAA lid" evidence="3">
    <location>
        <begin position="275"/>
        <end position="335"/>
    </location>
</feature>
<dbReference type="OrthoDB" id="444631at2759"/>
<name>A0A9P4ISY6_9PEZI</name>
<protein>
    <recommendedName>
        <fullName evidence="1">magnesium chelatase</fullName>
        <ecNumber evidence="1">6.6.1.1</ecNumber>
    </recommendedName>
</protein>
<dbReference type="InterPro" id="IPR041628">
    <property type="entry name" value="ChlI/MoxR_AAA_lid"/>
</dbReference>
<evidence type="ECO:0000256" key="2">
    <source>
        <dbReference type="ARBA" id="ARBA00023444"/>
    </source>
</evidence>
<dbReference type="Gene3D" id="1.10.8.80">
    <property type="entry name" value="Magnesium chelatase subunit I, C-Terminal domain"/>
    <property type="match status" value="1"/>
</dbReference>